<dbReference type="InterPro" id="IPR036704">
    <property type="entry name" value="RraA/RraA-like_sf"/>
</dbReference>
<dbReference type="PANTHER" id="PTHR33254:SF4">
    <property type="entry name" value="4-HYDROXY-4-METHYL-2-OXOGLUTARATE ALDOLASE 3-RELATED"/>
    <property type="match status" value="1"/>
</dbReference>
<keyword evidence="6" id="KW-0489">Methyltransferase</keyword>
<keyword evidence="6" id="KW-0808">Transferase</keyword>
<dbReference type="EMBL" id="BMXR01000001">
    <property type="protein sequence ID" value="GGX40200.1"/>
    <property type="molecule type" value="Genomic_DNA"/>
</dbReference>
<keyword evidence="5" id="KW-0479">Metal-binding</keyword>
<dbReference type="Proteomes" id="UP000626148">
    <property type="component" value="Unassembled WGS sequence"/>
</dbReference>
<evidence type="ECO:0000313" key="7">
    <source>
        <dbReference type="Proteomes" id="UP000626148"/>
    </source>
</evidence>
<dbReference type="InterPro" id="IPR005493">
    <property type="entry name" value="RraA/RraA-like"/>
</dbReference>
<dbReference type="Gene3D" id="3.50.30.40">
    <property type="entry name" value="Ribonuclease E inhibitor RraA/RraA-like"/>
    <property type="match status" value="1"/>
</dbReference>
<reference evidence="6" key="1">
    <citation type="journal article" date="2014" name="Int. J. Syst. Evol. Microbiol.">
        <title>Complete genome sequence of Corynebacterium casei LMG S-19264T (=DSM 44701T), isolated from a smear-ripened cheese.</title>
        <authorList>
            <consortium name="US DOE Joint Genome Institute (JGI-PGF)"/>
            <person name="Walter F."/>
            <person name="Albersmeier A."/>
            <person name="Kalinowski J."/>
            <person name="Ruckert C."/>
        </authorList>
    </citation>
    <scope>NUCLEOTIDE SEQUENCE</scope>
    <source>
        <strain evidence="6">KCTC 22169</strain>
    </source>
</reference>
<sequence length="196" mass="20715">MPTNTDSLIASYESIATSTLGHLTDDGYLAGITAQTRTQRLLGRARTVRLPPGDGTPIRQALIQSQPGDVLVIDMGDETHRACWGELRTLAALNKGLAGIVTNGCVTDIQAVNDLSFPAFASGISPITTRALGGEGSLDEPIVLAGVTVSSGDVILGDEDGLFACSPRSAEHWINALLERQEWEAGRRHELGLIKA</sequence>
<protein>
    <recommendedName>
        <fullName evidence="2">Putative 4-hydroxy-4-methyl-2-oxoglutarate aldolase</fullName>
    </recommendedName>
    <alternativeName>
        <fullName evidence="3">Regulator of ribonuclease activity homolog</fullName>
    </alternativeName>
    <alternativeName>
        <fullName evidence="4">RraA-like protein</fullName>
    </alternativeName>
</protein>
<dbReference type="CDD" id="cd16841">
    <property type="entry name" value="RraA_family"/>
    <property type="match status" value="1"/>
</dbReference>
<dbReference type="RefSeq" id="WP_229805117.1">
    <property type="nucleotide sequence ID" value="NZ_BMXR01000001.1"/>
</dbReference>
<reference evidence="6" key="2">
    <citation type="submission" date="2020-09" db="EMBL/GenBank/DDBJ databases">
        <authorList>
            <person name="Sun Q."/>
            <person name="Kim S."/>
        </authorList>
    </citation>
    <scope>NUCLEOTIDE SEQUENCE</scope>
    <source>
        <strain evidence="6">KCTC 22169</strain>
    </source>
</reference>
<evidence type="ECO:0000256" key="1">
    <source>
        <dbReference type="ARBA" id="ARBA00001968"/>
    </source>
</evidence>
<dbReference type="GO" id="GO:0032259">
    <property type="term" value="P:methylation"/>
    <property type="evidence" value="ECO:0007669"/>
    <property type="project" value="UniProtKB-KW"/>
</dbReference>
<comment type="cofactor">
    <cofactor evidence="1">
        <name>a divalent metal cation</name>
        <dbReference type="ChEBI" id="CHEBI:60240"/>
    </cofactor>
</comment>
<evidence type="ECO:0000256" key="5">
    <source>
        <dbReference type="PIRSR" id="PIRSR605493-1"/>
    </source>
</evidence>
<comment type="caution">
    <text evidence="6">The sequence shown here is derived from an EMBL/GenBank/DDBJ whole genome shotgun (WGS) entry which is preliminary data.</text>
</comment>
<evidence type="ECO:0000313" key="6">
    <source>
        <dbReference type="EMBL" id="GGX40200.1"/>
    </source>
</evidence>
<proteinExistence type="predicted"/>
<organism evidence="6 7">
    <name type="scientific">Saccharospirillum salsuginis</name>
    <dbReference type="NCBI Taxonomy" id="418750"/>
    <lineage>
        <taxon>Bacteria</taxon>
        <taxon>Pseudomonadati</taxon>
        <taxon>Pseudomonadota</taxon>
        <taxon>Gammaproteobacteria</taxon>
        <taxon>Oceanospirillales</taxon>
        <taxon>Saccharospirillaceae</taxon>
        <taxon>Saccharospirillum</taxon>
    </lineage>
</organism>
<keyword evidence="7" id="KW-1185">Reference proteome</keyword>
<feature type="binding site" evidence="5">
    <location>
        <position position="108"/>
    </location>
    <ligand>
        <name>Mg(2+)</name>
        <dbReference type="ChEBI" id="CHEBI:18420"/>
    </ligand>
</feature>
<dbReference type="SUPFAM" id="SSF89562">
    <property type="entry name" value="RraA-like"/>
    <property type="match status" value="1"/>
</dbReference>
<comment type="cofactor">
    <cofactor evidence="5">
        <name>Mg(2+)</name>
        <dbReference type="ChEBI" id="CHEBI:18420"/>
    </cofactor>
</comment>
<gene>
    <name evidence="6" type="ORF">GCM10007392_03590</name>
</gene>
<dbReference type="GO" id="GO:0046872">
    <property type="term" value="F:metal ion binding"/>
    <property type="evidence" value="ECO:0007669"/>
    <property type="project" value="UniProtKB-KW"/>
</dbReference>
<keyword evidence="5" id="KW-0460">Magnesium</keyword>
<dbReference type="AlphaFoldDB" id="A0A918K061"/>
<accession>A0A918K061</accession>
<evidence type="ECO:0000256" key="3">
    <source>
        <dbReference type="ARBA" id="ARBA00029596"/>
    </source>
</evidence>
<dbReference type="PANTHER" id="PTHR33254">
    <property type="entry name" value="4-HYDROXY-4-METHYL-2-OXOGLUTARATE ALDOLASE 3-RELATED"/>
    <property type="match status" value="1"/>
</dbReference>
<evidence type="ECO:0000256" key="2">
    <source>
        <dbReference type="ARBA" id="ARBA00016549"/>
    </source>
</evidence>
<evidence type="ECO:0000256" key="4">
    <source>
        <dbReference type="ARBA" id="ARBA00030169"/>
    </source>
</evidence>
<dbReference type="Pfam" id="PF03737">
    <property type="entry name" value="RraA-like"/>
    <property type="match status" value="1"/>
</dbReference>
<name>A0A918K061_9GAMM</name>
<dbReference type="GO" id="GO:0008168">
    <property type="term" value="F:methyltransferase activity"/>
    <property type="evidence" value="ECO:0007669"/>
    <property type="project" value="UniProtKB-KW"/>
</dbReference>